<proteinExistence type="predicted"/>
<comment type="caution">
    <text evidence="1">The sequence shown here is derived from an EMBL/GenBank/DDBJ whole genome shotgun (WGS) entry which is preliminary data.</text>
</comment>
<accession>A0ACC5VX48</accession>
<reference evidence="1" key="1">
    <citation type="submission" date="2020-06" db="EMBL/GenBank/DDBJ databases">
        <title>Whole Genome Sequence of Halomonas aquamarina MB598.</title>
        <authorList>
            <person name="Pervaiz M."/>
            <person name="Fariq A."/>
            <person name="Yasmin A."/>
            <person name="Welch M."/>
        </authorList>
    </citation>
    <scope>NUCLEOTIDE SEQUENCE</scope>
    <source>
        <strain evidence="1">MB598</strain>
    </source>
</reference>
<dbReference type="EMBL" id="JABYQT010000010">
    <property type="protein sequence ID" value="MBZ5488737.1"/>
    <property type="molecule type" value="Genomic_DNA"/>
</dbReference>
<sequence length="398" mass="45980">MSLQNEPITHAGGYTETAYRVDAIPEQSYAPQNDRLRGRILETRLPWGSYLGINPTTYQYSDLWFREYQYIGDDYHDYTMINELRWSKRVDENANDLYRIARFFFIIFSHLFSFTGGGGWVFTGIAIFVSVVGTVGQLFVDEPSFPLLIIGMPLTIGGICGVATLLRWLWEKHEIKFYKSNRNWSDNYAFCRQTGLVKTEIGNFPFYEFDAYIEMTVGAQGSQFHSFKLIHRYPHRSRLPHTKDPLEFSFTVDGSIAQLYAAWDMLQRYMDVSQPLPDIPQIEPFRHLDLTTKAYDEAGKRGRHATYWRDLYANSSEEELKAMREAHRAEVDSAAWGGRPDLMELSVPNYRETRKGEPEDVNAFGRFPWKAGKFVDRPEAAPPSGHVADHQNNDDTAR</sequence>
<evidence type="ECO:0000313" key="1">
    <source>
        <dbReference type="EMBL" id="MBZ5488737.1"/>
    </source>
</evidence>
<protein>
    <submittedName>
        <fullName evidence="1">Uncharacterized protein</fullName>
    </submittedName>
</protein>
<organism evidence="1 2">
    <name type="scientific">Vreelandella aquamarina</name>
    <dbReference type="NCBI Taxonomy" id="77097"/>
    <lineage>
        <taxon>Bacteria</taxon>
        <taxon>Pseudomonadati</taxon>
        <taxon>Pseudomonadota</taxon>
        <taxon>Gammaproteobacteria</taxon>
        <taxon>Oceanospirillales</taxon>
        <taxon>Halomonadaceae</taxon>
        <taxon>Vreelandella</taxon>
    </lineage>
</organism>
<keyword evidence="2" id="KW-1185">Reference proteome</keyword>
<dbReference type="Proteomes" id="UP001319846">
    <property type="component" value="Unassembled WGS sequence"/>
</dbReference>
<evidence type="ECO:0000313" key="2">
    <source>
        <dbReference type="Proteomes" id="UP001319846"/>
    </source>
</evidence>
<name>A0ACC5VX48_9GAMM</name>
<gene>
    <name evidence="1" type="ORF">HW452_14515</name>
</gene>